<dbReference type="InterPro" id="IPR036388">
    <property type="entry name" value="WH-like_DNA-bd_sf"/>
</dbReference>
<gene>
    <name evidence="2" type="ORF">H9L09_01415</name>
</gene>
<dbReference type="AlphaFoldDB" id="A0A7G9RC56"/>
<sequence length="76" mass="8324">MADNNWVQQREKTAALDALCEAIERYTAEHGYSPTRGELAEATGLGESTVRRHLKSLIAEGRVTEGSGPRTLRLAL</sequence>
<organism evidence="2 3">
    <name type="scientific">Nocardioides mesophilus</name>
    <dbReference type="NCBI Taxonomy" id="433659"/>
    <lineage>
        <taxon>Bacteria</taxon>
        <taxon>Bacillati</taxon>
        <taxon>Actinomycetota</taxon>
        <taxon>Actinomycetes</taxon>
        <taxon>Propionibacteriales</taxon>
        <taxon>Nocardioidaceae</taxon>
        <taxon>Nocardioides</taxon>
    </lineage>
</organism>
<dbReference type="Gene3D" id="1.10.10.10">
    <property type="entry name" value="Winged helix-like DNA-binding domain superfamily/Winged helix DNA-binding domain"/>
    <property type="match status" value="1"/>
</dbReference>
<dbReference type="RefSeq" id="WP_187579023.1">
    <property type="nucleotide sequence ID" value="NZ_CP060713.1"/>
</dbReference>
<keyword evidence="3" id="KW-1185">Reference proteome</keyword>
<protein>
    <submittedName>
        <fullName evidence="2">Helix-turn-helix domain-containing protein</fullName>
    </submittedName>
</protein>
<evidence type="ECO:0000313" key="2">
    <source>
        <dbReference type="EMBL" id="QNN53181.1"/>
    </source>
</evidence>
<dbReference type="InterPro" id="IPR006199">
    <property type="entry name" value="LexA_DNA-bd_dom"/>
</dbReference>
<dbReference type="KEGG" id="nmes:H9L09_01415"/>
<dbReference type="Pfam" id="PF01726">
    <property type="entry name" value="LexA_DNA_bind"/>
    <property type="match status" value="1"/>
</dbReference>
<dbReference type="GO" id="GO:0006508">
    <property type="term" value="P:proteolysis"/>
    <property type="evidence" value="ECO:0007669"/>
    <property type="project" value="InterPro"/>
</dbReference>
<name>A0A7G9RC56_9ACTN</name>
<reference evidence="2 3" key="1">
    <citation type="submission" date="2020-08" db="EMBL/GenBank/DDBJ databases">
        <title>Genome sequence of Nocardioides mesophilus KACC 16243T.</title>
        <authorList>
            <person name="Hyun D.-W."/>
            <person name="Bae J.-W."/>
        </authorList>
    </citation>
    <scope>NUCLEOTIDE SEQUENCE [LARGE SCALE GENOMIC DNA]</scope>
    <source>
        <strain evidence="2 3">KACC 16243</strain>
    </source>
</reference>
<accession>A0A7G9RC56</accession>
<proteinExistence type="predicted"/>
<feature type="domain" description="LexA repressor DNA-binding" evidence="1">
    <location>
        <begin position="18"/>
        <end position="64"/>
    </location>
</feature>
<dbReference type="EMBL" id="CP060713">
    <property type="protein sequence ID" value="QNN53181.1"/>
    <property type="molecule type" value="Genomic_DNA"/>
</dbReference>
<dbReference type="Proteomes" id="UP000515947">
    <property type="component" value="Chromosome"/>
</dbReference>
<evidence type="ECO:0000259" key="1">
    <source>
        <dbReference type="Pfam" id="PF01726"/>
    </source>
</evidence>
<dbReference type="GO" id="GO:0004252">
    <property type="term" value="F:serine-type endopeptidase activity"/>
    <property type="evidence" value="ECO:0007669"/>
    <property type="project" value="InterPro"/>
</dbReference>
<evidence type="ECO:0000313" key="3">
    <source>
        <dbReference type="Proteomes" id="UP000515947"/>
    </source>
</evidence>
<dbReference type="InterPro" id="IPR036390">
    <property type="entry name" value="WH_DNA-bd_sf"/>
</dbReference>
<dbReference type="SUPFAM" id="SSF46785">
    <property type="entry name" value="Winged helix' DNA-binding domain"/>
    <property type="match status" value="1"/>
</dbReference>